<dbReference type="CDD" id="cd01392">
    <property type="entry name" value="HTH_LacI"/>
    <property type="match status" value="1"/>
</dbReference>
<dbReference type="InterPro" id="IPR028082">
    <property type="entry name" value="Peripla_BP_I"/>
</dbReference>
<dbReference type="PROSITE" id="PS00356">
    <property type="entry name" value="HTH_LACI_1"/>
    <property type="match status" value="1"/>
</dbReference>
<gene>
    <name evidence="5" type="ORF">E6W39_36225</name>
</gene>
<dbReference type="AlphaFoldDB" id="A0A540WC84"/>
<keyword evidence="6" id="KW-1185">Reference proteome</keyword>
<dbReference type="GO" id="GO:0003700">
    <property type="term" value="F:DNA-binding transcription factor activity"/>
    <property type="evidence" value="ECO:0007669"/>
    <property type="project" value="TreeGrafter"/>
</dbReference>
<comment type="caution">
    <text evidence="5">The sequence shown here is derived from an EMBL/GenBank/DDBJ whole genome shotgun (WGS) entry which is preliminary data.</text>
</comment>
<dbReference type="EMBL" id="VIGB01000003">
    <property type="protein sequence ID" value="TQF06650.1"/>
    <property type="molecule type" value="Genomic_DNA"/>
</dbReference>
<evidence type="ECO:0000256" key="1">
    <source>
        <dbReference type="ARBA" id="ARBA00023015"/>
    </source>
</evidence>
<dbReference type="SUPFAM" id="SSF47413">
    <property type="entry name" value="lambda repressor-like DNA-binding domains"/>
    <property type="match status" value="1"/>
</dbReference>
<dbReference type="Gene3D" id="3.40.50.2300">
    <property type="match status" value="2"/>
</dbReference>
<dbReference type="InterPro" id="IPR010982">
    <property type="entry name" value="Lambda_DNA-bd_dom_sf"/>
</dbReference>
<dbReference type="Gene3D" id="1.10.260.40">
    <property type="entry name" value="lambda repressor-like DNA-binding domains"/>
    <property type="match status" value="1"/>
</dbReference>
<dbReference type="OrthoDB" id="4268837at2"/>
<evidence type="ECO:0000256" key="3">
    <source>
        <dbReference type="ARBA" id="ARBA00023163"/>
    </source>
</evidence>
<dbReference type="InterPro" id="IPR046335">
    <property type="entry name" value="LacI/GalR-like_sensor"/>
</dbReference>
<proteinExistence type="predicted"/>
<dbReference type="SUPFAM" id="SSF53822">
    <property type="entry name" value="Periplasmic binding protein-like I"/>
    <property type="match status" value="1"/>
</dbReference>
<sequence length="349" mass="37465">MSSTQRPVAAAGRAPARPTLEEVAALAGVGRGTVSRVVNGSPRVSEKARAAVRQAIDELGYVPNRAARTLVTSRTDAIALVVPEAETRLFSEPYFADIISGVSAELADTEMQLLLVLVRDQRERDRLSAYLRAQRVDGVLLVAVHRDDPLPGVLEQLQIPTVLAGRRGERETLSCVAADNAGGARTAVRHLLRRGCRRIATITGPLDLEGAQARLAGYQEALAEQGLDDVGQLVANGDFTERGGRAAMAELLEREPELDAVFCGSDVMAAGALQVLRAAGRRVPQDVALVGFDDSIVARHTDPPLTSVRQPTEEMGRTMARLLLAEIAEPDRARRQLVLPTELVVRDSA</sequence>
<organism evidence="5 6">
    <name type="scientific">Kitasatospora acidiphila</name>
    <dbReference type="NCBI Taxonomy" id="2567942"/>
    <lineage>
        <taxon>Bacteria</taxon>
        <taxon>Bacillati</taxon>
        <taxon>Actinomycetota</taxon>
        <taxon>Actinomycetes</taxon>
        <taxon>Kitasatosporales</taxon>
        <taxon>Streptomycetaceae</taxon>
        <taxon>Kitasatospora</taxon>
    </lineage>
</organism>
<accession>A0A540WC84</accession>
<feature type="domain" description="HTH lacI-type" evidence="4">
    <location>
        <begin position="18"/>
        <end position="72"/>
    </location>
</feature>
<protein>
    <submittedName>
        <fullName evidence="5">LacI family transcriptional regulator</fullName>
    </submittedName>
</protein>
<dbReference type="GO" id="GO:0000976">
    <property type="term" value="F:transcription cis-regulatory region binding"/>
    <property type="evidence" value="ECO:0007669"/>
    <property type="project" value="TreeGrafter"/>
</dbReference>
<reference evidence="5 6" key="1">
    <citation type="submission" date="2019-06" db="EMBL/GenBank/DDBJ databases">
        <title>Description of Kitasatospora acidophila sp. nov. isolated from pine grove soil, and reclassification of Streptomyces novaecaesareae to Kitasatospora novaeceasareae comb. nov.</title>
        <authorList>
            <person name="Kim M.J."/>
        </authorList>
    </citation>
    <scope>NUCLEOTIDE SEQUENCE [LARGE SCALE GENOMIC DNA]</scope>
    <source>
        <strain evidence="5 6">MMS16-CNU292</strain>
    </source>
</reference>
<evidence type="ECO:0000256" key="2">
    <source>
        <dbReference type="ARBA" id="ARBA00023125"/>
    </source>
</evidence>
<dbReference type="Proteomes" id="UP000319103">
    <property type="component" value="Unassembled WGS sequence"/>
</dbReference>
<dbReference type="Pfam" id="PF13377">
    <property type="entry name" value="Peripla_BP_3"/>
    <property type="match status" value="1"/>
</dbReference>
<dbReference type="PANTHER" id="PTHR30146:SF109">
    <property type="entry name" value="HTH-TYPE TRANSCRIPTIONAL REGULATOR GALS"/>
    <property type="match status" value="1"/>
</dbReference>
<dbReference type="PANTHER" id="PTHR30146">
    <property type="entry name" value="LACI-RELATED TRANSCRIPTIONAL REPRESSOR"/>
    <property type="match status" value="1"/>
</dbReference>
<evidence type="ECO:0000259" key="4">
    <source>
        <dbReference type="PROSITE" id="PS50932"/>
    </source>
</evidence>
<keyword evidence="2" id="KW-0238">DNA-binding</keyword>
<keyword evidence="1" id="KW-0805">Transcription regulation</keyword>
<dbReference type="CDD" id="cd06267">
    <property type="entry name" value="PBP1_LacI_sugar_binding-like"/>
    <property type="match status" value="1"/>
</dbReference>
<dbReference type="PROSITE" id="PS50932">
    <property type="entry name" value="HTH_LACI_2"/>
    <property type="match status" value="1"/>
</dbReference>
<dbReference type="RefSeq" id="WP_141637063.1">
    <property type="nucleotide sequence ID" value="NZ_VIGB01000003.1"/>
</dbReference>
<evidence type="ECO:0000313" key="5">
    <source>
        <dbReference type="EMBL" id="TQF06650.1"/>
    </source>
</evidence>
<name>A0A540WC84_9ACTN</name>
<dbReference type="Pfam" id="PF00356">
    <property type="entry name" value="LacI"/>
    <property type="match status" value="1"/>
</dbReference>
<evidence type="ECO:0000313" key="6">
    <source>
        <dbReference type="Proteomes" id="UP000319103"/>
    </source>
</evidence>
<dbReference type="InterPro" id="IPR000843">
    <property type="entry name" value="HTH_LacI"/>
</dbReference>
<keyword evidence="3" id="KW-0804">Transcription</keyword>
<dbReference type="SMART" id="SM00354">
    <property type="entry name" value="HTH_LACI"/>
    <property type="match status" value="1"/>
</dbReference>